<feature type="signal peptide" evidence="7">
    <location>
        <begin position="1"/>
        <end position="20"/>
    </location>
</feature>
<dbReference type="PANTHER" id="PTHR23301:SF0">
    <property type="entry name" value="CHITIN-BINDING TYPE-2 DOMAIN-CONTAINING PROTEIN-RELATED"/>
    <property type="match status" value="1"/>
</dbReference>
<evidence type="ECO:0000313" key="9">
    <source>
        <dbReference type="Proteomes" id="UP000492821"/>
    </source>
</evidence>
<dbReference type="SUPFAM" id="SSF57625">
    <property type="entry name" value="Invertebrate chitin-binding proteins"/>
    <property type="match status" value="1"/>
</dbReference>
<dbReference type="Pfam" id="PF01607">
    <property type="entry name" value="CBM_14"/>
    <property type="match status" value="1"/>
</dbReference>
<dbReference type="InterPro" id="IPR002557">
    <property type="entry name" value="Chitin-bd_dom"/>
</dbReference>
<keyword evidence="3" id="KW-0677">Repeat</keyword>
<organism evidence="9 10">
    <name type="scientific">Panagrellus redivivus</name>
    <name type="common">Microworm</name>
    <dbReference type="NCBI Taxonomy" id="6233"/>
    <lineage>
        <taxon>Eukaryota</taxon>
        <taxon>Metazoa</taxon>
        <taxon>Ecdysozoa</taxon>
        <taxon>Nematoda</taxon>
        <taxon>Chromadorea</taxon>
        <taxon>Rhabditida</taxon>
        <taxon>Tylenchina</taxon>
        <taxon>Panagrolaimomorpha</taxon>
        <taxon>Panagrolaimoidea</taxon>
        <taxon>Panagrolaimidae</taxon>
        <taxon>Panagrellus</taxon>
    </lineage>
</organism>
<keyword evidence="9" id="KW-1185">Reference proteome</keyword>
<feature type="chain" id="PRO_5028933240" evidence="7">
    <location>
        <begin position="21"/>
        <end position="163"/>
    </location>
</feature>
<evidence type="ECO:0000256" key="7">
    <source>
        <dbReference type="SAM" id="SignalP"/>
    </source>
</evidence>
<sequence length="163" mass="18205">MQSFSVLVMALSLGLGASMAIMPPFFRESDFGLAPESTENISADELIEAERLLAQFDNKVWIAHTDNAVAAGSQESDKEVLGKKPKPTKKTTSKPRPTSAKPTTKKSSLFKCLGNGFFSDPVDCQAYYQCTNMIPTHKRCDSNLYWDESYKSCNYKQYVTCYQ</sequence>
<evidence type="ECO:0000256" key="1">
    <source>
        <dbReference type="ARBA" id="ARBA00022669"/>
    </source>
</evidence>
<dbReference type="WBParaSite" id="Pan_g11176.t1">
    <property type="protein sequence ID" value="Pan_g11176.t1"/>
    <property type="gene ID" value="Pan_g11176"/>
</dbReference>
<dbReference type="PROSITE" id="PS50940">
    <property type="entry name" value="CHIT_BIND_II"/>
    <property type="match status" value="1"/>
</dbReference>
<evidence type="ECO:0000313" key="10">
    <source>
        <dbReference type="WBParaSite" id="Pan_g11176.t1"/>
    </source>
</evidence>
<dbReference type="Proteomes" id="UP000492821">
    <property type="component" value="Unassembled WGS sequence"/>
</dbReference>
<dbReference type="InterPro" id="IPR036508">
    <property type="entry name" value="Chitin-bd_dom_sf"/>
</dbReference>
<proteinExistence type="predicted"/>
<evidence type="ECO:0000256" key="2">
    <source>
        <dbReference type="ARBA" id="ARBA00022729"/>
    </source>
</evidence>
<keyword evidence="2 7" id="KW-0732">Signal</keyword>
<protein>
    <submittedName>
        <fullName evidence="10">Chitin-binding type-2 domain-containing protein</fullName>
    </submittedName>
</protein>
<feature type="domain" description="Chitin-binding type-2" evidence="8">
    <location>
        <begin position="109"/>
        <end position="163"/>
    </location>
</feature>
<keyword evidence="1" id="KW-0147">Chitin-binding</keyword>
<reference evidence="9" key="1">
    <citation type="journal article" date="2013" name="Genetics">
        <title>The draft genome and transcriptome of Panagrellus redivivus are shaped by the harsh demands of a free-living lifestyle.</title>
        <authorList>
            <person name="Srinivasan J."/>
            <person name="Dillman A.R."/>
            <person name="Macchietto M.G."/>
            <person name="Heikkinen L."/>
            <person name="Lakso M."/>
            <person name="Fracchia K.M."/>
            <person name="Antoshechkin I."/>
            <person name="Mortazavi A."/>
            <person name="Wong G."/>
            <person name="Sternberg P.W."/>
        </authorList>
    </citation>
    <scope>NUCLEOTIDE SEQUENCE [LARGE SCALE GENOMIC DNA]</scope>
    <source>
        <strain evidence="9">MT8872</strain>
    </source>
</reference>
<evidence type="ECO:0000256" key="3">
    <source>
        <dbReference type="ARBA" id="ARBA00022737"/>
    </source>
</evidence>
<evidence type="ECO:0000256" key="5">
    <source>
        <dbReference type="ARBA" id="ARBA00023180"/>
    </source>
</evidence>
<dbReference type="Gene3D" id="3.20.20.80">
    <property type="entry name" value="Glycosidases"/>
    <property type="match status" value="1"/>
</dbReference>
<evidence type="ECO:0000256" key="4">
    <source>
        <dbReference type="ARBA" id="ARBA00023157"/>
    </source>
</evidence>
<dbReference type="AlphaFoldDB" id="A0A7E4UQ88"/>
<dbReference type="GO" id="GO:0005576">
    <property type="term" value="C:extracellular region"/>
    <property type="evidence" value="ECO:0007669"/>
    <property type="project" value="InterPro"/>
</dbReference>
<dbReference type="SMART" id="SM00494">
    <property type="entry name" value="ChtBD2"/>
    <property type="match status" value="1"/>
</dbReference>
<dbReference type="InterPro" id="IPR051940">
    <property type="entry name" value="Chitin_bind-dev_reg"/>
</dbReference>
<accession>A0A7E4UQ88</accession>
<feature type="compositionally biased region" description="Basic residues" evidence="6">
    <location>
        <begin position="83"/>
        <end position="93"/>
    </location>
</feature>
<dbReference type="PANTHER" id="PTHR23301">
    <property type="entry name" value="CHITIN BINDING PERITROPHIN-A"/>
    <property type="match status" value="1"/>
</dbReference>
<keyword evidence="5" id="KW-0325">Glycoprotein</keyword>
<feature type="compositionally biased region" description="Low complexity" evidence="6">
    <location>
        <begin position="94"/>
        <end position="105"/>
    </location>
</feature>
<reference evidence="10" key="2">
    <citation type="submission" date="2020-10" db="UniProtKB">
        <authorList>
            <consortium name="WormBaseParasite"/>
        </authorList>
    </citation>
    <scope>IDENTIFICATION</scope>
</reference>
<keyword evidence="4" id="KW-1015">Disulfide bond</keyword>
<dbReference type="GO" id="GO:0008061">
    <property type="term" value="F:chitin binding"/>
    <property type="evidence" value="ECO:0007669"/>
    <property type="project" value="UniProtKB-KW"/>
</dbReference>
<evidence type="ECO:0000256" key="6">
    <source>
        <dbReference type="SAM" id="MobiDB-lite"/>
    </source>
</evidence>
<evidence type="ECO:0000259" key="8">
    <source>
        <dbReference type="PROSITE" id="PS50940"/>
    </source>
</evidence>
<feature type="region of interest" description="Disordered" evidence="6">
    <location>
        <begin position="70"/>
        <end position="105"/>
    </location>
</feature>
<name>A0A7E4UQ88_PANRE</name>